<dbReference type="InterPro" id="IPR038277">
    <property type="entry name" value="UreF_sf"/>
</dbReference>
<keyword evidence="2" id="KW-0143">Chaperone</keyword>
<evidence type="ECO:0000256" key="1">
    <source>
        <dbReference type="ARBA" id="ARBA00022988"/>
    </source>
</evidence>
<reference evidence="5 6" key="1">
    <citation type="submission" date="2024-09" db="EMBL/GenBank/DDBJ databases">
        <title>Chromosome-scale assembly of Riccia sorocarpa.</title>
        <authorList>
            <person name="Paukszto L."/>
        </authorList>
    </citation>
    <scope>NUCLEOTIDE SEQUENCE [LARGE SCALE GENOMIC DNA]</scope>
    <source>
        <strain evidence="5">LP-2024</strain>
        <tissue evidence="5">Aerial parts of the thallus</tissue>
    </source>
</reference>
<protein>
    <recommendedName>
        <fullName evidence="7">Urease accessory protein UreF</fullName>
    </recommendedName>
</protein>
<organism evidence="5 6">
    <name type="scientific">Riccia sorocarpa</name>
    <dbReference type="NCBI Taxonomy" id="122646"/>
    <lineage>
        <taxon>Eukaryota</taxon>
        <taxon>Viridiplantae</taxon>
        <taxon>Streptophyta</taxon>
        <taxon>Embryophyta</taxon>
        <taxon>Marchantiophyta</taxon>
        <taxon>Marchantiopsida</taxon>
        <taxon>Marchantiidae</taxon>
        <taxon>Marchantiales</taxon>
        <taxon>Ricciaceae</taxon>
        <taxon>Riccia</taxon>
    </lineage>
</organism>
<evidence type="ECO:0008006" key="7">
    <source>
        <dbReference type="Google" id="ProtNLM"/>
    </source>
</evidence>
<dbReference type="PANTHER" id="PTHR33620:SF1">
    <property type="entry name" value="UREASE ACCESSORY PROTEIN F"/>
    <property type="match status" value="1"/>
</dbReference>
<evidence type="ECO:0000256" key="4">
    <source>
        <dbReference type="SAM" id="MobiDB-lite"/>
    </source>
</evidence>
<keyword evidence="1" id="KW-0996">Nickel insertion</keyword>
<evidence type="ECO:0000313" key="6">
    <source>
        <dbReference type="Proteomes" id="UP001633002"/>
    </source>
</evidence>
<keyword evidence="6" id="KW-1185">Reference proteome</keyword>
<dbReference type="Gene3D" id="1.10.4190.10">
    <property type="entry name" value="Urease accessory protein UreF"/>
    <property type="match status" value="1"/>
</dbReference>
<dbReference type="EMBL" id="JBJQOH010000007">
    <property type="protein sequence ID" value="KAL3679676.1"/>
    <property type="molecule type" value="Genomic_DNA"/>
</dbReference>
<dbReference type="Pfam" id="PF01730">
    <property type="entry name" value="UreF"/>
    <property type="match status" value="1"/>
</dbReference>
<comment type="caution">
    <text evidence="5">The sequence shown here is derived from an EMBL/GenBank/DDBJ whole genome shotgun (WGS) entry which is preliminary data.</text>
</comment>
<feature type="region of interest" description="Disordered" evidence="4">
    <location>
        <begin position="18"/>
        <end position="39"/>
    </location>
</feature>
<dbReference type="InterPro" id="IPR002639">
    <property type="entry name" value="UreF"/>
</dbReference>
<name>A0ABD3GP95_9MARC</name>
<accession>A0ABD3GP95</accession>
<sequence>MPGKLTSQGTLSFGLTTLGRSEMATDQDSSKDPVDVAEENPFPREAPIKLVTGFLVDISFCKDDSPSVKRETMDWTTWQLLDSLFPTGAFAHSYGLEAAYQGGLVTDCASLQIFAVNSLQNTAALLLPFVFTGHKLPNTECWLELNKILHAMLTNHVARKASLTQGSALLRTASTVFTECPELKKMRTCCSASTATNPHHAPLFGVLCGLLETDAMTAQRSYLFMALRDILSAATRLNLTGPLEAAKLQHQIASVAETLLLRYANRSLQDSYSTCPLIDIFQGAHDQLFSRMFCS</sequence>
<dbReference type="Proteomes" id="UP001633002">
    <property type="component" value="Unassembled WGS sequence"/>
</dbReference>
<evidence type="ECO:0000256" key="3">
    <source>
        <dbReference type="ARBA" id="ARBA00046339"/>
    </source>
</evidence>
<comment type="similarity">
    <text evidence="3">Belongs to the UreF family.</text>
</comment>
<dbReference type="PANTHER" id="PTHR33620">
    <property type="entry name" value="UREASE ACCESSORY PROTEIN F"/>
    <property type="match status" value="1"/>
</dbReference>
<proteinExistence type="inferred from homology"/>
<dbReference type="AlphaFoldDB" id="A0ABD3GP95"/>
<evidence type="ECO:0000313" key="5">
    <source>
        <dbReference type="EMBL" id="KAL3679676.1"/>
    </source>
</evidence>
<evidence type="ECO:0000256" key="2">
    <source>
        <dbReference type="ARBA" id="ARBA00023186"/>
    </source>
</evidence>
<gene>
    <name evidence="5" type="ORF">R1sor_022632</name>
</gene>
<feature type="compositionally biased region" description="Polar residues" evidence="4">
    <location>
        <begin position="18"/>
        <end position="27"/>
    </location>
</feature>